<dbReference type="EMBL" id="CP014579">
    <property type="protein sequence ID" value="ANB75642.1"/>
    <property type="molecule type" value="Genomic_DNA"/>
</dbReference>
<accession>A0A160FS22</accession>
<feature type="transmembrane region" description="Helical" evidence="1">
    <location>
        <begin position="129"/>
        <end position="146"/>
    </location>
</feature>
<keyword evidence="1" id="KW-1133">Transmembrane helix</keyword>
<feature type="transmembrane region" description="Helical" evidence="1">
    <location>
        <begin position="75"/>
        <end position="94"/>
    </location>
</feature>
<evidence type="ECO:0000256" key="1">
    <source>
        <dbReference type="SAM" id="Phobius"/>
    </source>
</evidence>
<evidence type="ECO:0000313" key="3">
    <source>
        <dbReference type="Proteomes" id="UP000076852"/>
    </source>
</evidence>
<sequence length="409" mass="45168">MKAASYIGRGKYIAPLGLSGGLSPRADSFQLVCGLLALSIQFVQIGGAQLGQLWAVTLIPLLLVKRSISVRAHEALAFSLFIGVALLLTEFSGYPRIKEIDQIIKFVVVYPVFYLLGRYFGRRYLSAELPFGYVSLFGFLLFQILLQQLDVPVLYQTVDFAQGALHGSFKERNWLAATFFFMSYMLFLQSERRVSDVAWFLGVGVAVALLSESKTVLIPCGIVLLTQIKGRNILKVLAISAGAILYYYRFSHELSGDLLRVRLEEERGLAFVTSIALVTKDWLGYGFGFVESYFATSPITVKGLGEGTNSVFCAPLDLMLIAGIPGVIAWLVFFCGLGHGWRTMLCLAPLAAWSVVNPMHQSEMAYLFAGYLVSWGRGMVVVDRLAGRSGKARWKARPPGSGQIYSEMR</sequence>
<feature type="transmembrane region" description="Helical" evidence="1">
    <location>
        <begin position="318"/>
        <end position="337"/>
    </location>
</feature>
<dbReference type="OrthoDB" id="8989924at2"/>
<dbReference type="AlphaFoldDB" id="A0A160FS22"/>
<dbReference type="STRING" id="1804984.AYM40_25205"/>
<feature type="transmembrane region" description="Helical" evidence="1">
    <location>
        <begin position="100"/>
        <end position="117"/>
    </location>
</feature>
<feature type="transmembrane region" description="Helical" evidence="1">
    <location>
        <begin position="197"/>
        <end position="226"/>
    </location>
</feature>
<keyword evidence="1" id="KW-0812">Transmembrane</keyword>
<proteinExistence type="predicted"/>
<gene>
    <name evidence="2" type="ORF">AYM40_25205</name>
</gene>
<protein>
    <submittedName>
        <fullName evidence="2">Uncharacterized protein</fullName>
    </submittedName>
</protein>
<dbReference type="Proteomes" id="UP000076852">
    <property type="component" value="Chromosome 2"/>
</dbReference>
<dbReference type="KEGG" id="buz:AYM40_25205"/>
<feature type="transmembrane region" description="Helical" evidence="1">
    <location>
        <begin position="232"/>
        <end position="248"/>
    </location>
</feature>
<organism evidence="2 3">
    <name type="scientific">Paraburkholderia phytofirmans OLGA172</name>
    <dbReference type="NCBI Taxonomy" id="1417228"/>
    <lineage>
        <taxon>Bacteria</taxon>
        <taxon>Pseudomonadati</taxon>
        <taxon>Pseudomonadota</taxon>
        <taxon>Betaproteobacteria</taxon>
        <taxon>Burkholderiales</taxon>
        <taxon>Burkholderiaceae</taxon>
        <taxon>Paraburkholderia</taxon>
    </lineage>
</organism>
<feature type="transmembrane region" description="Helical" evidence="1">
    <location>
        <begin position="42"/>
        <end position="63"/>
    </location>
</feature>
<name>A0A160FS22_9BURK</name>
<keyword evidence="3" id="KW-1185">Reference proteome</keyword>
<reference evidence="2 3" key="1">
    <citation type="journal article" date="2016" name="Gene">
        <title>PacBio SMRT assembly of a complex multi-replicon genome reveals chlorocatechol degradative operon in a region of genome plasticity.</title>
        <authorList>
            <person name="Ricker N."/>
            <person name="Shen S.Y."/>
            <person name="Goordial J."/>
            <person name="Jin S."/>
            <person name="Fulthorpe R.R."/>
        </authorList>
    </citation>
    <scope>NUCLEOTIDE SEQUENCE [LARGE SCALE GENOMIC DNA]</scope>
    <source>
        <strain evidence="2 3">OLGA172</strain>
    </source>
</reference>
<keyword evidence="1" id="KW-0472">Membrane</keyword>
<dbReference type="RefSeq" id="WP_063498925.1">
    <property type="nucleotide sequence ID" value="NZ_CP014579.1"/>
</dbReference>
<evidence type="ECO:0000313" key="2">
    <source>
        <dbReference type="EMBL" id="ANB75642.1"/>
    </source>
</evidence>